<evidence type="ECO:0000313" key="2">
    <source>
        <dbReference type="EMBL" id="KAJ9698566.1"/>
    </source>
</evidence>
<reference evidence="2 3" key="1">
    <citation type="journal article" date="2023" name="BMC Biotechnol.">
        <title>Vitis rotundifolia cv Carlos genome sequencing.</title>
        <authorList>
            <person name="Huff M."/>
            <person name="Hulse-Kemp A."/>
            <person name="Scheffler B."/>
            <person name="Youngblood R."/>
            <person name="Simpson S."/>
            <person name="Babiker E."/>
            <person name="Staton M."/>
        </authorList>
    </citation>
    <scope>NUCLEOTIDE SEQUENCE [LARGE SCALE GENOMIC DNA]</scope>
    <source>
        <tissue evidence="2">Leaf</tissue>
    </source>
</reference>
<dbReference type="PANTHER" id="PTHR31390">
    <property type="entry name" value="EXPRESSED PROTEIN"/>
    <property type="match status" value="1"/>
</dbReference>
<proteinExistence type="predicted"/>
<feature type="region of interest" description="Disordered" evidence="1">
    <location>
        <begin position="395"/>
        <end position="474"/>
    </location>
</feature>
<sequence>MEHHLELKSISRNQQISGKAEILSPQVSQSKKVRDRLKSEKFNLSYADLHHEIIKSVDNIRPKSSGNHLKQQVEGKATEDEELVKYMSNLPSYLERGENFQEKALSFGVLDWGRLEKWQYDHKQIPNKSRRHSSSSSNSSSLFSTDESSTHSSRGHSCSPTRQRIRRPTLQSHLKASPAEGFSEGVKFFGGNAGTFQDLNAPSGTPFSGQQRFIKTNQSSCKIQSEIKLEKCKINSSDPKASAEMRTSTNLENCEMASCSKGKMKIQDVDFAERKEGSQEPNPIIIFKECPQKYRTAVAHSPRDLPKNGHSGLSQLPGSSAARGSTEAPRRSLSERSNSTKVHSAKLYSGIPRSCPLPCDVDSSKASQIKQPSSMDVGSIKFPFDASVCPTNLVRSKNPEEKNPTIVPTNSTAREPSEGSDLKKGTVAAAKVRNPSPTRRFSISMSRIIRSSSSKDGMAIPPLSSSHVDAKSGPDRAMAACMDSYSDEQNTTSRARSSPLRRLLDPLLKPKAGNSHQFPEPLQKDSTSIDRSCLSSKEQLDSSNSRSGKVKLDLSSCRTINVNDSYRNKKHGSLPVQALLQVAVKNGLPLFTFAVDGDKDILAATMRKSTTGKDDYSWIYTFFTISEVKKKNRSWINQGQKGKGHGYIPNVVAQMKVSDSQFSSLTICNSTKQFSLREFVLFAVDLRQADEQTSNIQPNDELAAMVVKIPKENTGSSIKDEQQSSYFNDLSASVSNGNSPEVKCQPAWEENVQNQPFAGSQDHFITKVILPSGVHSLPNKGEPSRLLERWKSGGSCDCGGWDMGCKLRVLVNQNQHRKKPSPPTTDRFELFSLVPTFSMDQAICRSINISFVSANSLLPSIFLQEGVEADEPIFSMSSFEDGIYSAEFSSPLSLLQAFSICIAVLNSRTQPSGMSNPSEERSDGIIKARNQVQGEAAASYVSYPPLSPVGRV</sequence>
<feature type="region of interest" description="Disordered" evidence="1">
    <location>
        <begin position="509"/>
        <end position="549"/>
    </location>
</feature>
<comment type="caution">
    <text evidence="2">The sequence shown here is derived from an EMBL/GenBank/DDBJ whole genome shotgun (WGS) entry which is preliminary data.</text>
</comment>
<feature type="compositionally biased region" description="Low complexity" evidence="1">
    <location>
        <begin position="134"/>
        <end position="159"/>
    </location>
</feature>
<evidence type="ECO:0000313" key="3">
    <source>
        <dbReference type="Proteomes" id="UP001168098"/>
    </source>
</evidence>
<feature type="compositionally biased region" description="Polar residues" evidence="1">
    <location>
        <begin position="524"/>
        <end position="547"/>
    </location>
</feature>
<evidence type="ECO:0000256" key="1">
    <source>
        <dbReference type="SAM" id="MobiDB-lite"/>
    </source>
</evidence>
<dbReference type="PANTHER" id="PTHR31390:SF4">
    <property type="entry name" value="DUF3527 DOMAIN-CONTAINING PROTEIN"/>
    <property type="match status" value="1"/>
</dbReference>
<feature type="region of interest" description="Disordered" evidence="1">
    <location>
        <begin position="125"/>
        <end position="177"/>
    </location>
</feature>
<dbReference type="EMBL" id="JARBHA010000006">
    <property type="protein sequence ID" value="KAJ9698566.1"/>
    <property type="molecule type" value="Genomic_DNA"/>
</dbReference>
<feature type="compositionally biased region" description="Basic and acidic residues" evidence="1">
    <location>
        <begin position="415"/>
        <end position="424"/>
    </location>
</feature>
<accession>A0AA39A0E3</accession>
<name>A0AA39A0E3_VITRO</name>
<feature type="region of interest" description="Disordered" evidence="1">
    <location>
        <begin position="297"/>
        <end position="345"/>
    </location>
</feature>
<dbReference type="Proteomes" id="UP001168098">
    <property type="component" value="Unassembled WGS sequence"/>
</dbReference>
<evidence type="ECO:0008006" key="4">
    <source>
        <dbReference type="Google" id="ProtNLM"/>
    </source>
</evidence>
<dbReference type="AlphaFoldDB" id="A0AA39A0E3"/>
<keyword evidence="3" id="KW-1185">Reference proteome</keyword>
<feature type="compositionally biased region" description="Low complexity" evidence="1">
    <location>
        <begin position="439"/>
        <end position="454"/>
    </location>
</feature>
<gene>
    <name evidence="2" type="ORF">PVL29_007574</name>
</gene>
<organism evidence="2 3">
    <name type="scientific">Vitis rotundifolia</name>
    <name type="common">Muscadine grape</name>
    <dbReference type="NCBI Taxonomy" id="103349"/>
    <lineage>
        <taxon>Eukaryota</taxon>
        <taxon>Viridiplantae</taxon>
        <taxon>Streptophyta</taxon>
        <taxon>Embryophyta</taxon>
        <taxon>Tracheophyta</taxon>
        <taxon>Spermatophyta</taxon>
        <taxon>Magnoliopsida</taxon>
        <taxon>eudicotyledons</taxon>
        <taxon>Gunneridae</taxon>
        <taxon>Pentapetalae</taxon>
        <taxon>rosids</taxon>
        <taxon>Vitales</taxon>
        <taxon>Vitaceae</taxon>
        <taxon>Viteae</taxon>
        <taxon>Vitis</taxon>
    </lineage>
</organism>
<protein>
    <recommendedName>
        <fullName evidence="4">DUF3527 domain protein</fullName>
    </recommendedName>
</protein>
<dbReference type="InterPro" id="IPR021916">
    <property type="entry name" value="DUF3527"/>
</dbReference>
<dbReference type="Pfam" id="PF12043">
    <property type="entry name" value="DUF3527"/>
    <property type="match status" value="2"/>
</dbReference>